<gene>
    <name evidence="2" type="ORF">MNEG_3241</name>
</gene>
<dbReference type="Pfam" id="PF08373">
    <property type="entry name" value="RAP"/>
    <property type="match status" value="1"/>
</dbReference>
<sequence length="159" mass="17671">MALRHCAAFVPGVFSLPPQLLARAQLSWRQQKQAPLVSQLQRTVYHAFRPWVKVDHVELEYRSAAENFSSVDMLVRHRGAALALEVDGPWHFTANQPYKRLGSTLLRDRLLAAEGFTVVSVPFYEWEALTSNQARGAYLQAKLDAAADAAAAGGRRRAG</sequence>
<accession>A0A0D2MW70</accession>
<dbReference type="KEGG" id="mng:MNEG_3241"/>
<dbReference type="AlphaFoldDB" id="A0A0D2MW70"/>
<dbReference type="Proteomes" id="UP000054498">
    <property type="component" value="Unassembled WGS sequence"/>
</dbReference>
<evidence type="ECO:0000313" key="2">
    <source>
        <dbReference type="EMBL" id="KIZ04722.1"/>
    </source>
</evidence>
<dbReference type="RefSeq" id="XP_013903741.1">
    <property type="nucleotide sequence ID" value="XM_014048287.1"/>
</dbReference>
<dbReference type="OrthoDB" id="550635at2759"/>
<evidence type="ECO:0000259" key="1">
    <source>
        <dbReference type="PROSITE" id="PS51286"/>
    </source>
</evidence>
<feature type="domain" description="RAP" evidence="1">
    <location>
        <begin position="82"/>
        <end position="141"/>
    </location>
</feature>
<dbReference type="EMBL" id="KK100617">
    <property type="protein sequence ID" value="KIZ04722.1"/>
    <property type="molecule type" value="Genomic_DNA"/>
</dbReference>
<organism evidence="2 3">
    <name type="scientific">Monoraphidium neglectum</name>
    <dbReference type="NCBI Taxonomy" id="145388"/>
    <lineage>
        <taxon>Eukaryota</taxon>
        <taxon>Viridiplantae</taxon>
        <taxon>Chlorophyta</taxon>
        <taxon>core chlorophytes</taxon>
        <taxon>Chlorophyceae</taxon>
        <taxon>CS clade</taxon>
        <taxon>Sphaeropleales</taxon>
        <taxon>Selenastraceae</taxon>
        <taxon>Monoraphidium</taxon>
    </lineage>
</organism>
<dbReference type="GeneID" id="25736119"/>
<proteinExistence type="predicted"/>
<reference evidence="2 3" key="1">
    <citation type="journal article" date="2013" name="BMC Genomics">
        <title>Reconstruction of the lipid metabolism for the microalga Monoraphidium neglectum from its genome sequence reveals characteristics suitable for biofuel production.</title>
        <authorList>
            <person name="Bogen C."/>
            <person name="Al-Dilaimi A."/>
            <person name="Albersmeier A."/>
            <person name="Wichmann J."/>
            <person name="Grundmann M."/>
            <person name="Rupp O."/>
            <person name="Lauersen K.J."/>
            <person name="Blifernez-Klassen O."/>
            <person name="Kalinowski J."/>
            <person name="Goesmann A."/>
            <person name="Mussgnug J.H."/>
            <person name="Kruse O."/>
        </authorList>
    </citation>
    <scope>NUCLEOTIDE SEQUENCE [LARGE SCALE GENOMIC DNA]</scope>
    <source>
        <strain evidence="2 3">SAG 48.87</strain>
    </source>
</reference>
<protein>
    <recommendedName>
        <fullName evidence="1">RAP domain-containing protein</fullName>
    </recommendedName>
</protein>
<dbReference type="STRING" id="145388.A0A0D2MW70"/>
<evidence type="ECO:0000313" key="3">
    <source>
        <dbReference type="Proteomes" id="UP000054498"/>
    </source>
</evidence>
<dbReference type="InterPro" id="IPR013584">
    <property type="entry name" value="RAP"/>
</dbReference>
<name>A0A0D2MW70_9CHLO</name>
<dbReference type="SMART" id="SM00952">
    <property type="entry name" value="RAP"/>
    <property type="match status" value="1"/>
</dbReference>
<dbReference type="PROSITE" id="PS51286">
    <property type="entry name" value="RAP"/>
    <property type="match status" value="1"/>
</dbReference>
<keyword evidence="3" id="KW-1185">Reference proteome</keyword>